<dbReference type="AlphaFoldDB" id="A0AAD3Y3V3"/>
<evidence type="ECO:0000313" key="2">
    <source>
        <dbReference type="EMBL" id="GMH25906.1"/>
    </source>
</evidence>
<comment type="caution">
    <text evidence="2">The sequence shown here is derived from an EMBL/GenBank/DDBJ whole genome shotgun (WGS) entry which is preliminary data.</text>
</comment>
<accession>A0AAD3Y3V3</accession>
<proteinExistence type="predicted"/>
<keyword evidence="1" id="KW-1133">Transmembrane helix</keyword>
<feature type="transmembrane region" description="Helical" evidence="1">
    <location>
        <begin position="77"/>
        <end position="102"/>
    </location>
</feature>
<dbReference type="EMBL" id="BSYO01000030">
    <property type="protein sequence ID" value="GMH25906.1"/>
    <property type="molecule type" value="Genomic_DNA"/>
</dbReference>
<keyword evidence="1" id="KW-0472">Membrane</keyword>
<organism evidence="2 3">
    <name type="scientific">Nepenthes gracilis</name>
    <name type="common">Slender pitcher plant</name>
    <dbReference type="NCBI Taxonomy" id="150966"/>
    <lineage>
        <taxon>Eukaryota</taxon>
        <taxon>Viridiplantae</taxon>
        <taxon>Streptophyta</taxon>
        <taxon>Embryophyta</taxon>
        <taxon>Tracheophyta</taxon>
        <taxon>Spermatophyta</taxon>
        <taxon>Magnoliopsida</taxon>
        <taxon>eudicotyledons</taxon>
        <taxon>Gunneridae</taxon>
        <taxon>Pentapetalae</taxon>
        <taxon>Caryophyllales</taxon>
        <taxon>Nepenthaceae</taxon>
        <taxon>Nepenthes</taxon>
    </lineage>
</organism>
<keyword evidence="1" id="KW-0812">Transmembrane</keyword>
<evidence type="ECO:0000313" key="3">
    <source>
        <dbReference type="Proteomes" id="UP001279734"/>
    </source>
</evidence>
<gene>
    <name evidence="2" type="ORF">Nepgr_027749</name>
</gene>
<reference evidence="2" key="1">
    <citation type="submission" date="2023-05" db="EMBL/GenBank/DDBJ databases">
        <title>Nepenthes gracilis genome sequencing.</title>
        <authorList>
            <person name="Fukushima K."/>
        </authorList>
    </citation>
    <scope>NUCLEOTIDE SEQUENCE</scope>
    <source>
        <strain evidence="2">SING2019-196</strain>
    </source>
</reference>
<sequence length="104" mass="11214">MYPDYGAEDPSAVTHAFDKAFHPRDEHYGFKNRGAPMLSIALVSGFCLSVGVKRSTAGLTIHFGGVDVVGDLLHSDVISVISVECYGVFLCGLCLWLILVVARL</sequence>
<name>A0AAD3Y3V3_NEPGR</name>
<evidence type="ECO:0000256" key="1">
    <source>
        <dbReference type="SAM" id="Phobius"/>
    </source>
</evidence>
<protein>
    <submittedName>
        <fullName evidence="2">Uncharacterized protein</fullName>
    </submittedName>
</protein>
<keyword evidence="3" id="KW-1185">Reference proteome</keyword>
<dbReference type="Proteomes" id="UP001279734">
    <property type="component" value="Unassembled WGS sequence"/>
</dbReference>